<dbReference type="FunCoup" id="A0A3N4KVK3">
    <property type="interactions" value="846"/>
</dbReference>
<dbReference type="InterPro" id="IPR015943">
    <property type="entry name" value="WD40/YVTN_repeat-like_dom_sf"/>
</dbReference>
<dbReference type="PROSITE" id="PS00678">
    <property type="entry name" value="WD_REPEATS_1"/>
    <property type="match status" value="1"/>
</dbReference>
<dbReference type="Pfam" id="PF00400">
    <property type="entry name" value="WD40"/>
    <property type="match status" value="5"/>
</dbReference>
<keyword evidence="2" id="KW-0677">Repeat</keyword>
<dbReference type="InterPro" id="IPR020472">
    <property type="entry name" value="WD40_PAC1"/>
</dbReference>
<dbReference type="PROSITE" id="PS50294">
    <property type="entry name" value="WD_REPEATS_REGION"/>
    <property type="match status" value="4"/>
</dbReference>
<dbReference type="SMART" id="SM00320">
    <property type="entry name" value="WD40"/>
    <property type="match status" value="6"/>
</dbReference>
<accession>A0A3N4KVK3</accession>
<sequence length="578" mass="64673">MSMSLVDYASSDDEGAGSSTSAGVPQFTSATRVVAAPDVSLEDPMQLRQSLIKQTDKQITTNMTYEQLSAPIVGPANPFMSADSASRKRKNVLTGYAEESAISESTFRTQQRTFISLGYAQDPSLSANGNTYVGNQDSVVLHGGKDVVQLRPSREETNAIKKKRTGKGDPSVIDGENAYVGPWAKYNMPPTTLSESEGEEEEEEGEEEYVAPASNPIIDKAGKEYLDVNTGGVGKETTEFHGSQQYDYQGRTYMHVPQDLDVDLRKEPGSWTNYIPKKLVHTWVGHTKPITALRFFPGAGHLLLSSSSDAKVKIWDVYHDRELLRTYNGHSKAVTDITFNNDGTQFLTASYDRYMKLWDTETGKCIHRYTTGKIPHVIRFNPEPSLHHEFLAGMSDKKIIQFDTRTEEVAQEYDHHLGPVNTITFVDENRRFITTSDDKSLRAWEYGIPVPIKFIAEPYMYSMVRASLHPTGKYVAYQSGDNQVVVYAATDKFRQNRKKVFRGHNNAGYAIDVDISPDGQFLMSGDSGGFLCFWDWKTCKMYHKFQASDGPVVAAQWHPQETSKVASAGLDNVIKYWD</sequence>
<reference evidence="5 6" key="1">
    <citation type="journal article" date="2018" name="Nat. Ecol. Evol.">
        <title>Pezizomycetes genomes reveal the molecular basis of ectomycorrhizal truffle lifestyle.</title>
        <authorList>
            <person name="Murat C."/>
            <person name="Payen T."/>
            <person name="Noel B."/>
            <person name="Kuo A."/>
            <person name="Morin E."/>
            <person name="Chen J."/>
            <person name="Kohler A."/>
            <person name="Krizsan K."/>
            <person name="Balestrini R."/>
            <person name="Da Silva C."/>
            <person name="Montanini B."/>
            <person name="Hainaut M."/>
            <person name="Levati E."/>
            <person name="Barry K.W."/>
            <person name="Belfiori B."/>
            <person name="Cichocki N."/>
            <person name="Clum A."/>
            <person name="Dockter R.B."/>
            <person name="Fauchery L."/>
            <person name="Guy J."/>
            <person name="Iotti M."/>
            <person name="Le Tacon F."/>
            <person name="Lindquist E.A."/>
            <person name="Lipzen A."/>
            <person name="Malagnac F."/>
            <person name="Mello A."/>
            <person name="Molinier V."/>
            <person name="Miyauchi S."/>
            <person name="Poulain J."/>
            <person name="Riccioni C."/>
            <person name="Rubini A."/>
            <person name="Sitrit Y."/>
            <person name="Splivallo R."/>
            <person name="Traeger S."/>
            <person name="Wang M."/>
            <person name="Zifcakova L."/>
            <person name="Wipf D."/>
            <person name="Zambonelli A."/>
            <person name="Paolocci F."/>
            <person name="Nowrousian M."/>
            <person name="Ottonello S."/>
            <person name="Baldrian P."/>
            <person name="Spatafora J.W."/>
            <person name="Henrissat B."/>
            <person name="Nagy L.G."/>
            <person name="Aury J.M."/>
            <person name="Wincker P."/>
            <person name="Grigoriev I.V."/>
            <person name="Bonfante P."/>
            <person name="Martin F.M."/>
        </authorList>
    </citation>
    <scope>NUCLEOTIDE SEQUENCE [LARGE SCALE GENOMIC DNA]</scope>
    <source>
        <strain evidence="5 6">CCBAS932</strain>
    </source>
</reference>
<evidence type="ECO:0000256" key="3">
    <source>
        <dbReference type="PROSITE-ProRule" id="PRU00221"/>
    </source>
</evidence>
<protein>
    <submittedName>
        <fullName evidence="5">WD40 repeat-like protein</fullName>
    </submittedName>
</protein>
<dbReference type="EMBL" id="ML119122">
    <property type="protein sequence ID" value="RPB13498.1"/>
    <property type="molecule type" value="Genomic_DNA"/>
</dbReference>
<feature type="repeat" description="WD" evidence="3">
    <location>
        <begin position="327"/>
        <end position="368"/>
    </location>
</feature>
<dbReference type="InterPro" id="IPR036322">
    <property type="entry name" value="WD40_repeat_dom_sf"/>
</dbReference>
<evidence type="ECO:0000256" key="2">
    <source>
        <dbReference type="ARBA" id="ARBA00022737"/>
    </source>
</evidence>
<dbReference type="PANTHER" id="PTHR43979:SF1">
    <property type="entry name" value="PRE-MRNA-PROCESSING FACTOR 17"/>
    <property type="match status" value="1"/>
</dbReference>
<dbReference type="FunFam" id="2.130.10.10:FF:000191">
    <property type="entry name" value="mRNA splicing factor"/>
    <property type="match status" value="1"/>
</dbReference>
<dbReference type="CDD" id="cd00200">
    <property type="entry name" value="WD40"/>
    <property type="match status" value="1"/>
</dbReference>
<dbReference type="Gene3D" id="2.130.10.10">
    <property type="entry name" value="YVTN repeat-like/Quinoprotein amine dehydrogenase"/>
    <property type="match status" value="1"/>
</dbReference>
<feature type="repeat" description="WD" evidence="3">
    <location>
        <begin position="283"/>
        <end position="325"/>
    </location>
</feature>
<dbReference type="Proteomes" id="UP000277580">
    <property type="component" value="Unassembled WGS sequence"/>
</dbReference>
<dbReference type="GO" id="GO:0003729">
    <property type="term" value="F:mRNA binding"/>
    <property type="evidence" value="ECO:0007669"/>
    <property type="project" value="TreeGrafter"/>
</dbReference>
<dbReference type="SUPFAM" id="SSF50978">
    <property type="entry name" value="WD40 repeat-like"/>
    <property type="match status" value="1"/>
</dbReference>
<dbReference type="GO" id="GO:0071013">
    <property type="term" value="C:catalytic step 2 spliceosome"/>
    <property type="evidence" value="ECO:0007669"/>
    <property type="project" value="InterPro"/>
</dbReference>
<gene>
    <name evidence="5" type="ORF">P167DRAFT_504806</name>
</gene>
<evidence type="ECO:0000256" key="4">
    <source>
        <dbReference type="SAM" id="MobiDB-lite"/>
    </source>
</evidence>
<feature type="repeat" description="WD" evidence="3">
    <location>
        <begin position="413"/>
        <end position="445"/>
    </location>
</feature>
<dbReference type="PROSITE" id="PS50082">
    <property type="entry name" value="WD_REPEATS_2"/>
    <property type="match status" value="4"/>
</dbReference>
<dbReference type="InterPro" id="IPR001680">
    <property type="entry name" value="WD40_rpt"/>
</dbReference>
<organism evidence="5 6">
    <name type="scientific">Morchella conica CCBAS932</name>
    <dbReference type="NCBI Taxonomy" id="1392247"/>
    <lineage>
        <taxon>Eukaryota</taxon>
        <taxon>Fungi</taxon>
        <taxon>Dikarya</taxon>
        <taxon>Ascomycota</taxon>
        <taxon>Pezizomycotina</taxon>
        <taxon>Pezizomycetes</taxon>
        <taxon>Pezizales</taxon>
        <taxon>Morchellaceae</taxon>
        <taxon>Morchella</taxon>
    </lineage>
</organism>
<dbReference type="GO" id="GO:0000398">
    <property type="term" value="P:mRNA splicing, via spliceosome"/>
    <property type="evidence" value="ECO:0007669"/>
    <property type="project" value="InterPro"/>
</dbReference>
<dbReference type="STRING" id="1392247.A0A3N4KVK3"/>
<dbReference type="PANTHER" id="PTHR43979">
    <property type="entry name" value="PRE-MRNA-PROCESSING FACTOR 17"/>
    <property type="match status" value="1"/>
</dbReference>
<dbReference type="InterPro" id="IPR032847">
    <property type="entry name" value="PRPF17"/>
</dbReference>
<name>A0A3N4KVK3_9PEZI</name>
<evidence type="ECO:0000256" key="1">
    <source>
        <dbReference type="ARBA" id="ARBA00022574"/>
    </source>
</evidence>
<evidence type="ECO:0000313" key="6">
    <source>
        <dbReference type="Proteomes" id="UP000277580"/>
    </source>
</evidence>
<dbReference type="PRINTS" id="PR00320">
    <property type="entry name" value="GPROTEINBRPT"/>
</dbReference>
<feature type="region of interest" description="Disordered" evidence="4">
    <location>
        <begin position="1"/>
        <end position="24"/>
    </location>
</feature>
<dbReference type="InterPro" id="IPR019775">
    <property type="entry name" value="WD40_repeat_CS"/>
</dbReference>
<keyword evidence="1 3" id="KW-0853">WD repeat</keyword>
<evidence type="ECO:0000313" key="5">
    <source>
        <dbReference type="EMBL" id="RPB13498.1"/>
    </source>
</evidence>
<dbReference type="InParanoid" id="A0A3N4KVK3"/>
<keyword evidence="6" id="KW-1185">Reference proteome</keyword>
<dbReference type="OrthoDB" id="10257301at2759"/>
<feature type="compositionally biased region" description="Acidic residues" evidence="4">
    <location>
        <begin position="196"/>
        <end position="208"/>
    </location>
</feature>
<feature type="region of interest" description="Disordered" evidence="4">
    <location>
        <begin position="183"/>
        <end position="208"/>
    </location>
</feature>
<proteinExistence type="predicted"/>
<feature type="repeat" description="WD" evidence="3">
    <location>
        <begin position="545"/>
        <end position="578"/>
    </location>
</feature>
<dbReference type="AlphaFoldDB" id="A0A3N4KVK3"/>